<dbReference type="PANTHER" id="PTHR13681:SF26">
    <property type="entry name" value="SURVIVAL OF MOTOR NEURON-RELATED-SPLICING FACTOR 30"/>
    <property type="match status" value="1"/>
</dbReference>
<keyword evidence="6" id="KW-1185">Reference proteome</keyword>
<dbReference type="CDD" id="cd21182">
    <property type="entry name" value="Tudor_SMN_SPF30-like"/>
    <property type="match status" value="1"/>
</dbReference>
<keyword evidence="2" id="KW-0539">Nucleus</keyword>
<evidence type="ECO:0000313" key="5">
    <source>
        <dbReference type="EMBL" id="KAL2915791.1"/>
    </source>
</evidence>
<gene>
    <name evidence="5" type="ORF">HK105_204738</name>
</gene>
<comment type="caution">
    <text evidence="5">The sequence shown here is derived from an EMBL/GenBank/DDBJ whole genome shotgun (WGS) entry which is preliminary data.</text>
</comment>
<dbReference type="EMBL" id="JADGIZ020000021">
    <property type="protein sequence ID" value="KAL2915791.1"/>
    <property type="molecule type" value="Genomic_DNA"/>
</dbReference>
<reference evidence="5 6" key="1">
    <citation type="submission" date="2023-09" db="EMBL/GenBank/DDBJ databases">
        <title>Pangenome analysis of Batrachochytrium dendrobatidis and related Chytrids.</title>
        <authorList>
            <person name="Yacoub M.N."/>
            <person name="Stajich J.E."/>
            <person name="James T.Y."/>
        </authorList>
    </citation>
    <scope>NUCLEOTIDE SEQUENCE [LARGE SCALE GENOMIC DNA]</scope>
    <source>
        <strain evidence="5 6">JEL0888</strain>
    </source>
</reference>
<protein>
    <recommendedName>
        <fullName evidence="4">Tudor domain-containing protein</fullName>
    </recommendedName>
</protein>
<evidence type="ECO:0000256" key="2">
    <source>
        <dbReference type="ARBA" id="ARBA00023242"/>
    </source>
</evidence>
<evidence type="ECO:0000259" key="4">
    <source>
        <dbReference type="SMART" id="SM00333"/>
    </source>
</evidence>
<comment type="subcellular location">
    <subcellularLocation>
        <location evidence="1">Nucleus</location>
    </subcellularLocation>
</comment>
<dbReference type="Proteomes" id="UP001527925">
    <property type="component" value="Unassembled WGS sequence"/>
</dbReference>
<evidence type="ECO:0000256" key="1">
    <source>
        <dbReference type="ARBA" id="ARBA00004123"/>
    </source>
</evidence>
<dbReference type="SMART" id="SM00333">
    <property type="entry name" value="TUDOR"/>
    <property type="match status" value="1"/>
</dbReference>
<dbReference type="InterPro" id="IPR002999">
    <property type="entry name" value="Tudor"/>
</dbReference>
<evidence type="ECO:0000256" key="3">
    <source>
        <dbReference type="SAM" id="MobiDB-lite"/>
    </source>
</evidence>
<dbReference type="Gene3D" id="2.30.30.140">
    <property type="match status" value="1"/>
</dbReference>
<evidence type="ECO:0000313" key="6">
    <source>
        <dbReference type="Proteomes" id="UP001527925"/>
    </source>
</evidence>
<dbReference type="PANTHER" id="PTHR13681">
    <property type="entry name" value="SURVIVAL OF MOTOR NEURON-RELATED-SPLICING FACTOR 30-RELATED"/>
    <property type="match status" value="1"/>
</dbReference>
<feature type="region of interest" description="Disordered" evidence="3">
    <location>
        <begin position="166"/>
        <end position="288"/>
    </location>
</feature>
<accession>A0ABR4N8C6</accession>
<name>A0ABR4N8C6_9FUNG</name>
<feature type="domain" description="Tudor" evidence="4">
    <location>
        <begin position="78"/>
        <end position="137"/>
    </location>
</feature>
<organism evidence="5 6">
    <name type="scientific">Polyrhizophydium stewartii</name>
    <dbReference type="NCBI Taxonomy" id="2732419"/>
    <lineage>
        <taxon>Eukaryota</taxon>
        <taxon>Fungi</taxon>
        <taxon>Fungi incertae sedis</taxon>
        <taxon>Chytridiomycota</taxon>
        <taxon>Chytridiomycota incertae sedis</taxon>
        <taxon>Chytridiomycetes</taxon>
        <taxon>Rhizophydiales</taxon>
        <taxon>Rhizophydiales incertae sedis</taxon>
        <taxon>Polyrhizophydium</taxon>
    </lineage>
</organism>
<feature type="compositionally biased region" description="Basic and acidic residues" evidence="3">
    <location>
        <begin position="196"/>
        <end position="208"/>
    </location>
</feature>
<feature type="compositionally biased region" description="Low complexity" evidence="3">
    <location>
        <begin position="166"/>
        <end position="183"/>
    </location>
</feature>
<proteinExistence type="predicted"/>
<sequence>MAELESYQYQLQQVEEALRRDGHNPELAKLRDDLKQVIALFSHVPSWVQRSKAAAAASSAAAAQADAEHHRPLDAAPLVWQTGDTVLAKYSDGQFYEATVVGPSALGPGLVDVVYTGFDQIEQVAEEDIRPPAVPTDAAAAGAGAGAAAAAADVAVPTAAAAAGASSYGHGHAANGAAAAGGADKNKAFKKKKPRKEGPSKAEQEQLERQNAWLKFAGGAGAGSGAGVKKKAAPKLPWQSGLPVKRKSMFSTPDDPNARVGVIGSGRPMTEFHRGGRHVFARDEEPQE</sequence>
<feature type="compositionally biased region" description="Basic and acidic residues" evidence="3">
    <location>
        <begin position="270"/>
        <end position="288"/>
    </location>
</feature>
<dbReference type="SUPFAM" id="SSF63748">
    <property type="entry name" value="Tudor/PWWP/MBT"/>
    <property type="match status" value="1"/>
</dbReference>